<dbReference type="PROSITE" id="PS00028">
    <property type="entry name" value="ZINC_FINGER_C2H2_1"/>
    <property type="match status" value="1"/>
</dbReference>
<dbReference type="GO" id="GO:0005737">
    <property type="term" value="C:cytoplasm"/>
    <property type="evidence" value="ECO:0007669"/>
    <property type="project" value="UniProtKB-SubCell"/>
</dbReference>
<accession>A0A0P4VVR5</accession>
<dbReference type="Gene3D" id="3.30.40.10">
    <property type="entry name" value="Zinc/RING finger domain, C3HC4 (zinc finger)"/>
    <property type="match status" value="1"/>
</dbReference>
<dbReference type="PANTHER" id="PTHR22938">
    <property type="entry name" value="ZINC FINGER PROTEIN 598"/>
    <property type="match status" value="1"/>
</dbReference>
<sequence>MSSNVSESSEVVGCPGDVQDEVCVVCFRPVEVYSVGECDHPVCYECSTRMRVLCARNECPICRKEMSKVVFTREVIPFASIQTRNMHYERRYAIFFENEGVMRAYDSLLEHRCKACDDMPVFRNFTQLKDHMRKYHERFYCELCVDHLKIFTHERRSYSRSQLAQHRRKGDTDDRSHRGHPLCEFCDARFMDNDELFRHLRRDHFFCHFCDADGSHQYYDDYNALRKHFRTDHYLCEEGDCQEERFTSVFRTKLDLQAHCTQNHSQNMTKQAARQARTVDIEFTLNPRPQDSHRQEERGGRGSRGGRGRGGRGGRRDRERDFEDQRIADEIDSRPPPNQHQIDINCVQDFPSLNSNGPGSGGEAGGASGSKSMATHLAQQNRFTIRARGRTNLLEEEFPSLRSGSTSVTVSAAPATSQSPSSPTTSVHLKVNTKKPSRDAQGSNSRSSNVSIQYNRTVPAATNEAKTPSSEGESSRGTGPQIGVISHSSNITLQSTGSGKPKSKSPEEDFPALVTPKAKVIGQSSAGWGSAMTQPSNNVPNKVTTKVFTNDFPSLGPSLGAPSTATSKPGKKFNAKDFPTLAPNSDSQTHMQNYHGHSSVTIPVSNAWTHSVEHVPKPSEPNENLIGSKGKKKKKGPNKPATQSTQGGSGNTAQSSLANGTSKPKAAPKKKPLGLHNIFDDSDDEEAPKIDLSMGKLGDYESLAPQQGSNVKMITQESLTQERKKSELKIGTLKSPPVMDSDEAFPSLGAATSSPLTTSTWSSPAKKSAPPGFSGKPKVPPGFSATDMTFTSSSGEKFAISPTSEGAVSTDFTQQPRPPSSYSFARPPDFEQRNKNLIRTIQNECQGEEEKFAQFKHLANQLRSGELSGQVYYESCRSMMGKDTFLKILPELLVLLPDIKNQQEVLGAYRKVDGGRGCSTLFAVCVVCRQVLSQGDFAQHMELHDNVAADFPSLSQASSHILKK</sequence>
<feature type="compositionally biased region" description="Polar residues" evidence="13">
    <location>
        <begin position="486"/>
        <end position="496"/>
    </location>
</feature>
<comment type="pathway">
    <text evidence="3">Protein modification; protein ubiquitination.</text>
</comment>
<comment type="catalytic activity">
    <reaction evidence="1">
        <text>S-ubiquitinyl-[E2 ubiquitin-conjugating enzyme]-L-cysteine + [acceptor protein]-L-lysine = [E2 ubiquitin-conjugating enzyme]-L-cysteine + N(6)-ubiquitinyl-[acceptor protein]-L-lysine.</text>
        <dbReference type="EC" id="2.3.2.27"/>
    </reaction>
</comment>
<comment type="similarity">
    <text evidence="11">Belongs to the ZNF598/HEL2 family.</text>
</comment>
<feature type="region of interest" description="Disordered" evidence="13">
    <location>
        <begin position="718"/>
        <end position="828"/>
    </location>
</feature>
<dbReference type="InterPro" id="IPR059042">
    <property type="entry name" value="Znf_C2H2_ZNF598"/>
</dbReference>
<feature type="compositionally biased region" description="Polar residues" evidence="13">
    <location>
        <begin position="464"/>
        <end position="478"/>
    </location>
</feature>
<feature type="compositionally biased region" description="Polar residues" evidence="13">
    <location>
        <begin position="641"/>
        <end position="662"/>
    </location>
</feature>
<comment type="subcellular location">
    <subcellularLocation>
        <location evidence="2">Cytoplasm</location>
    </subcellularLocation>
</comment>
<evidence type="ECO:0000256" key="6">
    <source>
        <dbReference type="ARBA" id="ARBA00022553"/>
    </source>
</evidence>
<dbReference type="AlphaFoldDB" id="A0A0P4VVR5"/>
<evidence type="ECO:0000256" key="10">
    <source>
        <dbReference type="ARBA" id="ARBA00022833"/>
    </source>
</evidence>
<name>A0A0P4VVR5_SCYOL</name>
<keyword evidence="7" id="KW-0808">Transferase</keyword>
<evidence type="ECO:0000256" key="8">
    <source>
        <dbReference type="ARBA" id="ARBA00022723"/>
    </source>
</evidence>
<evidence type="ECO:0000256" key="2">
    <source>
        <dbReference type="ARBA" id="ARBA00004496"/>
    </source>
</evidence>
<keyword evidence="5" id="KW-0963">Cytoplasm</keyword>
<feature type="region of interest" description="Disordered" evidence="13">
    <location>
        <begin position="396"/>
        <end position="509"/>
    </location>
</feature>
<dbReference type="SUPFAM" id="SSF57850">
    <property type="entry name" value="RING/U-box"/>
    <property type="match status" value="1"/>
</dbReference>
<feature type="compositionally biased region" description="Polar residues" evidence="13">
    <location>
        <begin position="582"/>
        <end position="594"/>
    </location>
</feature>
<protein>
    <recommendedName>
        <fullName evidence="4">RING-type E3 ubiquitin transferase</fullName>
        <ecNumber evidence="4">2.3.2.27</ecNumber>
    </recommendedName>
</protein>
<evidence type="ECO:0000256" key="3">
    <source>
        <dbReference type="ARBA" id="ARBA00004906"/>
    </source>
</evidence>
<reference evidence="15" key="1">
    <citation type="submission" date="2015-09" db="EMBL/GenBank/DDBJ databases">
        <title>Scylla olivacea transcriptome.</title>
        <authorList>
            <person name="Ikhwanuddin M."/>
        </authorList>
    </citation>
    <scope>NUCLEOTIDE SEQUENCE</scope>
</reference>
<dbReference type="InterPro" id="IPR041888">
    <property type="entry name" value="RING-HC_ZNF598/HEL2"/>
</dbReference>
<evidence type="ECO:0000256" key="12">
    <source>
        <dbReference type="PROSITE-ProRule" id="PRU00175"/>
    </source>
</evidence>
<dbReference type="Pfam" id="PF23202">
    <property type="entry name" value="PAH_ZNF598"/>
    <property type="match status" value="1"/>
</dbReference>
<feature type="compositionally biased region" description="Polar residues" evidence="13">
    <location>
        <begin position="786"/>
        <end position="823"/>
    </location>
</feature>
<dbReference type="SMART" id="SM00355">
    <property type="entry name" value="ZnF_C2H2"/>
    <property type="match status" value="5"/>
</dbReference>
<dbReference type="InterPro" id="IPR013083">
    <property type="entry name" value="Znf_RING/FYVE/PHD"/>
</dbReference>
<dbReference type="EMBL" id="GDRN01104824">
    <property type="protein sequence ID" value="JAI57847.1"/>
    <property type="molecule type" value="Transcribed_RNA"/>
</dbReference>
<feature type="compositionally biased region" description="Basic and acidic residues" evidence="13">
    <location>
        <begin position="290"/>
        <end position="300"/>
    </location>
</feature>
<dbReference type="InterPro" id="IPR057634">
    <property type="entry name" value="PAH_ZNF598/HEL2"/>
</dbReference>
<evidence type="ECO:0000256" key="13">
    <source>
        <dbReference type="SAM" id="MobiDB-lite"/>
    </source>
</evidence>
<dbReference type="GO" id="GO:0016567">
    <property type="term" value="P:protein ubiquitination"/>
    <property type="evidence" value="ECO:0007669"/>
    <property type="project" value="TreeGrafter"/>
</dbReference>
<dbReference type="GO" id="GO:0061630">
    <property type="term" value="F:ubiquitin protein ligase activity"/>
    <property type="evidence" value="ECO:0007669"/>
    <property type="project" value="UniProtKB-EC"/>
</dbReference>
<evidence type="ECO:0000259" key="14">
    <source>
        <dbReference type="PROSITE" id="PS50089"/>
    </source>
</evidence>
<dbReference type="PANTHER" id="PTHR22938:SF0">
    <property type="entry name" value="E3 UBIQUITIN-PROTEIN LIGASE ZNF598"/>
    <property type="match status" value="1"/>
</dbReference>
<feature type="region of interest" description="Disordered" evidence="13">
    <location>
        <begin position="612"/>
        <end position="693"/>
    </location>
</feature>
<dbReference type="InterPro" id="IPR044288">
    <property type="entry name" value="ZNF598/HEL2"/>
</dbReference>
<feature type="region of interest" description="Disordered" evidence="13">
    <location>
        <begin position="283"/>
        <end position="373"/>
    </location>
</feature>
<dbReference type="EC" id="2.3.2.27" evidence="4"/>
<evidence type="ECO:0000256" key="7">
    <source>
        <dbReference type="ARBA" id="ARBA00022679"/>
    </source>
</evidence>
<dbReference type="PROSITE" id="PS50089">
    <property type="entry name" value="ZF_RING_2"/>
    <property type="match status" value="1"/>
</dbReference>
<evidence type="ECO:0000256" key="5">
    <source>
        <dbReference type="ARBA" id="ARBA00022490"/>
    </source>
</evidence>
<evidence type="ECO:0000256" key="1">
    <source>
        <dbReference type="ARBA" id="ARBA00000900"/>
    </source>
</evidence>
<keyword evidence="6" id="KW-0597">Phosphoprotein</keyword>
<feature type="compositionally biased region" description="Polar residues" evidence="13">
    <location>
        <begin position="440"/>
        <end position="456"/>
    </location>
</feature>
<keyword evidence="9 12" id="KW-0863">Zinc-finger</keyword>
<dbReference type="InterPro" id="IPR056437">
    <property type="entry name" value="Znf-C2H2_ZNF598/HEL2"/>
</dbReference>
<feature type="compositionally biased region" description="Low complexity" evidence="13">
    <location>
        <begin position="405"/>
        <end position="427"/>
    </location>
</feature>
<evidence type="ECO:0000313" key="15">
    <source>
        <dbReference type="EMBL" id="JAI57847.1"/>
    </source>
</evidence>
<dbReference type="Pfam" id="PF23230">
    <property type="entry name" value="zf-C2H2_13"/>
    <property type="match status" value="1"/>
</dbReference>
<feature type="compositionally biased region" description="Basic and acidic residues" evidence="13">
    <location>
        <begin position="314"/>
        <end position="333"/>
    </location>
</feature>
<evidence type="ECO:0000256" key="11">
    <source>
        <dbReference type="ARBA" id="ARBA00035113"/>
    </source>
</evidence>
<evidence type="ECO:0000256" key="4">
    <source>
        <dbReference type="ARBA" id="ARBA00012483"/>
    </source>
</evidence>
<evidence type="ECO:0000256" key="9">
    <source>
        <dbReference type="ARBA" id="ARBA00022771"/>
    </source>
</evidence>
<organism evidence="15">
    <name type="scientific">Scylla olivacea</name>
    <name type="common">Orange mud crab</name>
    <name type="synonym">Cancer olivacea</name>
    <dbReference type="NCBI Taxonomy" id="85551"/>
    <lineage>
        <taxon>Eukaryota</taxon>
        <taxon>Metazoa</taxon>
        <taxon>Ecdysozoa</taxon>
        <taxon>Arthropoda</taxon>
        <taxon>Crustacea</taxon>
        <taxon>Multicrustacea</taxon>
        <taxon>Malacostraca</taxon>
        <taxon>Eumalacostraca</taxon>
        <taxon>Eucarida</taxon>
        <taxon>Decapoda</taxon>
        <taxon>Pleocyemata</taxon>
        <taxon>Brachyura</taxon>
        <taxon>Eubrachyura</taxon>
        <taxon>Portunoidea</taxon>
        <taxon>Portunidae</taxon>
        <taxon>Portuninae</taxon>
        <taxon>Scylla</taxon>
    </lineage>
</organism>
<dbReference type="InterPro" id="IPR001841">
    <property type="entry name" value="Znf_RING"/>
</dbReference>
<dbReference type="GO" id="GO:0008270">
    <property type="term" value="F:zinc ion binding"/>
    <property type="evidence" value="ECO:0007669"/>
    <property type="project" value="UniProtKB-KW"/>
</dbReference>
<keyword evidence="10" id="KW-0862">Zinc</keyword>
<dbReference type="Pfam" id="PF23208">
    <property type="entry name" value="zf_C2H2_ZNF598"/>
    <property type="match status" value="1"/>
</dbReference>
<feature type="compositionally biased region" description="Gly residues" evidence="13">
    <location>
        <begin position="358"/>
        <end position="368"/>
    </location>
</feature>
<feature type="domain" description="RING-type" evidence="14">
    <location>
        <begin position="23"/>
        <end position="63"/>
    </location>
</feature>
<dbReference type="Pfam" id="PF25447">
    <property type="entry name" value="RING_ZNF598"/>
    <property type="match status" value="1"/>
</dbReference>
<dbReference type="GO" id="GO:0072344">
    <property type="term" value="P:rescue of stalled ribosome"/>
    <property type="evidence" value="ECO:0007669"/>
    <property type="project" value="InterPro"/>
</dbReference>
<keyword evidence="8" id="KW-0479">Metal-binding</keyword>
<dbReference type="InterPro" id="IPR013087">
    <property type="entry name" value="Znf_C2H2_type"/>
</dbReference>
<proteinExistence type="inferred from homology"/>
<feature type="compositionally biased region" description="Low complexity" evidence="13">
    <location>
        <begin position="747"/>
        <end position="765"/>
    </location>
</feature>
<feature type="compositionally biased region" description="Basic residues" evidence="13">
    <location>
        <begin position="304"/>
        <end position="313"/>
    </location>
</feature>
<dbReference type="GO" id="GO:0043022">
    <property type="term" value="F:ribosome binding"/>
    <property type="evidence" value="ECO:0007669"/>
    <property type="project" value="TreeGrafter"/>
</dbReference>
<dbReference type="CDD" id="cd16615">
    <property type="entry name" value="RING-HC_ZNF598"/>
    <property type="match status" value="1"/>
</dbReference>
<feature type="region of interest" description="Disordered" evidence="13">
    <location>
        <begin position="554"/>
        <end position="594"/>
    </location>
</feature>